<dbReference type="STRING" id="1423773.FD30_GL000456"/>
<dbReference type="InterPro" id="IPR054712">
    <property type="entry name" value="Cas3-like_dom"/>
</dbReference>
<dbReference type="SMART" id="SM00490">
    <property type="entry name" value="HELICc"/>
    <property type="match status" value="1"/>
</dbReference>
<dbReference type="PROSITE" id="PS51192">
    <property type="entry name" value="HELICASE_ATP_BIND_1"/>
    <property type="match status" value="1"/>
</dbReference>
<reference evidence="11 12" key="1">
    <citation type="journal article" date="2015" name="Genome Announc.">
        <title>Expanding the biotechnology potential of lactobacilli through comparative genomics of 213 strains and associated genera.</title>
        <authorList>
            <person name="Sun Z."/>
            <person name="Harris H.M."/>
            <person name="McCann A."/>
            <person name="Guo C."/>
            <person name="Argimon S."/>
            <person name="Zhang W."/>
            <person name="Yang X."/>
            <person name="Jeffery I.B."/>
            <person name="Cooney J.C."/>
            <person name="Kagawa T.F."/>
            <person name="Liu W."/>
            <person name="Song Y."/>
            <person name="Salvetti E."/>
            <person name="Wrobel A."/>
            <person name="Rasinkangas P."/>
            <person name="Parkhill J."/>
            <person name="Rea M.C."/>
            <person name="O'Sullivan O."/>
            <person name="Ritari J."/>
            <person name="Douillard F.P."/>
            <person name="Paul Ross R."/>
            <person name="Yang R."/>
            <person name="Briner A.E."/>
            <person name="Felis G.E."/>
            <person name="de Vos W.M."/>
            <person name="Barrangou R."/>
            <person name="Klaenhammer T.R."/>
            <person name="Caufield P.W."/>
            <person name="Cui Y."/>
            <person name="Zhang H."/>
            <person name="O'Toole P.W."/>
        </authorList>
    </citation>
    <scope>NUCLEOTIDE SEQUENCE [LARGE SCALE GENOMIC DNA]</scope>
    <source>
        <strain evidence="11 12">DSM 19117</strain>
    </source>
</reference>
<dbReference type="Pfam" id="PF18019">
    <property type="entry name" value="Cas3_HD"/>
    <property type="match status" value="1"/>
</dbReference>
<keyword evidence="5" id="KW-0547">Nucleotide-binding</keyword>
<dbReference type="PANTHER" id="PTHR47963:SF9">
    <property type="entry name" value="CRISPR-ASSOCIATED ENDONUCLEASE_HELICASE CAS3"/>
    <property type="match status" value="1"/>
</dbReference>
<keyword evidence="6" id="KW-0378">Hydrolase</keyword>
<dbReference type="CDD" id="cd17930">
    <property type="entry name" value="DEXHc_cas3"/>
    <property type="match status" value="1"/>
</dbReference>
<evidence type="ECO:0000256" key="3">
    <source>
        <dbReference type="ARBA" id="ARBA00022722"/>
    </source>
</evidence>
<dbReference type="SMART" id="SM00487">
    <property type="entry name" value="DEXDc"/>
    <property type="match status" value="1"/>
</dbReference>
<evidence type="ECO:0000256" key="4">
    <source>
        <dbReference type="ARBA" id="ARBA00022723"/>
    </source>
</evidence>
<keyword evidence="4" id="KW-0479">Metal-binding</keyword>
<dbReference type="GO" id="GO:0004518">
    <property type="term" value="F:nuclease activity"/>
    <property type="evidence" value="ECO:0007669"/>
    <property type="project" value="UniProtKB-KW"/>
</dbReference>
<dbReference type="InterPro" id="IPR014001">
    <property type="entry name" value="Helicase_ATP-bd"/>
</dbReference>
<evidence type="ECO:0000256" key="8">
    <source>
        <dbReference type="ARBA" id="ARBA00022840"/>
    </source>
</evidence>
<dbReference type="Gene3D" id="3.40.50.300">
    <property type="entry name" value="P-loop containing nucleotide triphosphate hydrolases"/>
    <property type="match status" value="2"/>
</dbReference>
<dbReference type="Proteomes" id="UP000051162">
    <property type="component" value="Unassembled WGS sequence"/>
</dbReference>
<evidence type="ECO:0000313" key="11">
    <source>
        <dbReference type="EMBL" id="KRK77095.1"/>
    </source>
</evidence>
<keyword evidence="9" id="KW-0051">Antiviral defense</keyword>
<dbReference type="InterPro" id="IPR006474">
    <property type="entry name" value="Helicase_Cas3_CRISPR-ass_core"/>
</dbReference>
<evidence type="ECO:0000256" key="7">
    <source>
        <dbReference type="ARBA" id="ARBA00022806"/>
    </source>
</evidence>
<evidence type="ECO:0000313" key="12">
    <source>
        <dbReference type="Proteomes" id="UP000051162"/>
    </source>
</evidence>
<keyword evidence="8" id="KW-0067">ATP-binding</keyword>
<protein>
    <recommendedName>
        <fullName evidence="10">Helicase ATP-binding domain-containing protein</fullName>
    </recommendedName>
</protein>
<dbReference type="InterPro" id="IPR011545">
    <property type="entry name" value="DEAD/DEAH_box_helicase_dom"/>
</dbReference>
<dbReference type="NCBIfam" id="TIGR01587">
    <property type="entry name" value="cas3_core"/>
    <property type="match status" value="1"/>
</dbReference>
<evidence type="ECO:0000256" key="2">
    <source>
        <dbReference type="ARBA" id="ARBA00009046"/>
    </source>
</evidence>
<dbReference type="SUPFAM" id="SSF52540">
    <property type="entry name" value="P-loop containing nucleoside triphosphate hydrolases"/>
    <property type="match status" value="1"/>
</dbReference>
<evidence type="ECO:0000256" key="1">
    <source>
        <dbReference type="ARBA" id="ARBA00006847"/>
    </source>
</evidence>
<accession>A0A0R1KE26</accession>
<dbReference type="Pfam" id="PF18395">
    <property type="entry name" value="Cas3_C"/>
    <property type="match status" value="1"/>
</dbReference>
<keyword evidence="12" id="KW-1185">Reference proteome</keyword>
<dbReference type="InterPro" id="IPR001650">
    <property type="entry name" value="Helicase_C-like"/>
</dbReference>
<sequence>MKEAHRQELAQSWQDAQQRLFDYGLALAGYQNAEEIPEVSQPEAVLLEGLLIMADWLASSEYLDNSHREPLFPLIRVDQSFQDVDLLKRYQNGILTWKRTDKWEPREVQLTNANGPVDPYFERWGFRAHHTQLVMTKAIQDALDPGMVVVEAGMGSGKTEVALLAAEELAYKTGRNGVYMGLPTQATSNAMFERFLRWAKQLADQEGKQLSIDLAHSKSAFNLSLRALPRATNVYDRDELVAKTPAARRLQGKTGATVVDSWLTGKKEMLNDFIVGTIDNLLLMGLKKKHLFLRHLGFSGKVVILDEVHAYDTYMTSYLERSLNWLGAYHVPVILLSATLPVDKRNVLLRAYLRGKYGRRYQSQLVAPADWETAQAYPLLTILDGSEIKQTTKFGPTDGVSKNLRVQRLNLPDTELATAILQKIQDGGVAGVIVNTVRRAQELTKLILDSCDSRVEVMLLHSAYLAPDRAKQERELQAKIGKNGQRPNRLVVVGTQVLEQSLDIDFDVLYTDIAPMDLILQRAGRLHRHAITRPKELQNPEVFIMGIQGLATYDAGDQAVYGQYLLMKTDHFLGDTIRLPEDISPLVQKVYSSSTDAEVKKSEQAQADGEVNEFEQAQADFAQLQCDSKKKAKVFQIAKPNFKPDATIHSWLDNDYGDLGKDGQKASAAVRDIQESLEVILVKCTNQGAFLLDGRPIQKVASREIAEQVIRIPVAITAYSSELDAAITELEKRTQKYFAEWQLDPWLRGDLALPLDDHLSTTLGRWRLTYSSKLGLSYAKEDDYD</sequence>
<comment type="similarity">
    <text evidence="1">In the N-terminal section; belongs to the CRISPR-associated nuclease Cas3-HD family.</text>
</comment>
<name>A0A0R1KE26_9LACO</name>
<organism evidence="11 12">
    <name type="scientific">Levilactobacillus namurensis DSM 19117</name>
    <dbReference type="NCBI Taxonomy" id="1423773"/>
    <lineage>
        <taxon>Bacteria</taxon>
        <taxon>Bacillati</taxon>
        <taxon>Bacillota</taxon>
        <taxon>Bacilli</taxon>
        <taxon>Lactobacillales</taxon>
        <taxon>Lactobacillaceae</taxon>
        <taxon>Levilactobacillus</taxon>
    </lineage>
</organism>
<dbReference type="PANTHER" id="PTHR47963">
    <property type="entry name" value="DEAD-BOX ATP-DEPENDENT RNA HELICASE 47, MITOCHONDRIAL"/>
    <property type="match status" value="1"/>
</dbReference>
<comment type="similarity">
    <text evidence="2">In the central section; belongs to the CRISPR-associated helicase Cas3 family.</text>
</comment>
<dbReference type="AlphaFoldDB" id="A0A0R1KE26"/>
<dbReference type="GO" id="GO:0046872">
    <property type="term" value="F:metal ion binding"/>
    <property type="evidence" value="ECO:0007669"/>
    <property type="project" value="UniProtKB-KW"/>
</dbReference>
<evidence type="ECO:0000256" key="9">
    <source>
        <dbReference type="ARBA" id="ARBA00023118"/>
    </source>
</evidence>
<keyword evidence="3" id="KW-0540">Nuclease</keyword>
<dbReference type="Pfam" id="PF00270">
    <property type="entry name" value="DEAD"/>
    <property type="match status" value="1"/>
</dbReference>
<dbReference type="GO" id="GO:0005524">
    <property type="term" value="F:ATP binding"/>
    <property type="evidence" value="ECO:0007669"/>
    <property type="project" value="UniProtKB-KW"/>
</dbReference>
<proteinExistence type="inferred from homology"/>
<dbReference type="InterPro" id="IPR006483">
    <property type="entry name" value="CRISPR-assoc_Cas3_HD"/>
</dbReference>
<comment type="caution">
    <text evidence="11">The sequence shown here is derived from an EMBL/GenBank/DDBJ whole genome shotgun (WGS) entry which is preliminary data.</text>
</comment>
<keyword evidence="7" id="KW-0347">Helicase</keyword>
<evidence type="ECO:0000259" key="10">
    <source>
        <dbReference type="PROSITE" id="PS51192"/>
    </source>
</evidence>
<gene>
    <name evidence="11" type="ORF">FD30_GL000456</name>
</gene>
<dbReference type="GO" id="GO:0016787">
    <property type="term" value="F:hydrolase activity"/>
    <property type="evidence" value="ECO:0007669"/>
    <property type="project" value="UniProtKB-KW"/>
</dbReference>
<evidence type="ECO:0000256" key="5">
    <source>
        <dbReference type="ARBA" id="ARBA00022741"/>
    </source>
</evidence>
<dbReference type="GO" id="GO:0051607">
    <property type="term" value="P:defense response to virus"/>
    <property type="evidence" value="ECO:0007669"/>
    <property type="project" value="UniProtKB-KW"/>
</dbReference>
<dbReference type="InterPro" id="IPR041372">
    <property type="entry name" value="Cas3_C"/>
</dbReference>
<dbReference type="GO" id="GO:0003724">
    <property type="term" value="F:RNA helicase activity"/>
    <property type="evidence" value="ECO:0007669"/>
    <property type="project" value="TreeGrafter"/>
</dbReference>
<dbReference type="InterPro" id="IPR027417">
    <property type="entry name" value="P-loop_NTPase"/>
</dbReference>
<dbReference type="EMBL" id="AZDT01000010">
    <property type="protein sequence ID" value="KRK77095.1"/>
    <property type="molecule type" value="Genomic_DNA"/>
</dbReference>
<dbReference type="PATRIC" id="fig|1423773.3.peg.467"/>
<dbReference type="Gene3D" id="1.10.3210.30">
    <property type="match status" value="1"/>
</dbReference>
<feature type="domain" description="Helicase ATP-binding" evidence="10">
    <location>
        <begin position="139"/>
        <end position="358"/>
    </location>
</feature>
<dbReference type="Pfam" id="PF22590">
    <property type="entry name" value="Cas3-like_C_2"/>
    <property type="match status" value="1"/>
</dbReference>
<evidence type="ECO:0000256" key="6">
    <source>
        <dbReference type="ARBA" id="ARBA00022801"/>
    </source>
</evidence>
<dbReference type="GO" id="GO:0003723">
    <property type="term" value="F:RNA binding"/>
    <property type="evidence" value="ECO:0007669"/>
    <property type="project" value="TreeGrafter"/>
</dbReference>
<dbReference type="InterPro" id="IPR050547">
    <property type="entry name" value="DEAD_box_RNA_helicases"/>
</dbReference>
<dbReference type="InterPro" id="IPR038257">
    <property type="entry name" value="CRISPR-assoc_Cas3_HD_sf"/>
</dbReference>